<dbReference type="SUPFAM" id="SSF52206">
    <property type="entry name" value="Hypothetical protein MTH538"/>
    <property type="match status" value="1"/>
</dbReference>
<dbReference type="RefSeq" id="WP_074748298.1">
    <property type="nucleotide sequence ID" value="NZ_FNYS01000033.1"/>
</dbReference>
<dbReference type="Gene3D" id="3.40.50.9200">
    <property type="entry name" value="Hypothetical protein MTH538"/>
    <property type="match status" value="1"/>
</dbReference>
<organism evidence="2 3">
    <name type="scientific">Myroides marinus</name>
    <dbReference type="NCBI Taxonomy" id="703342"/>
    <lineage>
        <taxon>Bacteria</taxon>
        <taxon>Pseudomonadati</taxon>
        <taxon>Bacteroidota</taxon>
        <taxon>Flavobacteriia</taxon>
        <taxon>Flavobacteriales</taxon>
        <taxon>Flavobacteriaceae</taxon>
        <taxon>Myroides</taxon>
    </lineage>
</organism>
<dbReference type="GeneID" id="82258779"/>
<accession>A0A1H6YG49</accession>
<gene>
    <name evidence="2" type="ORF">SAMN04488018_1336</name>
</gene>
<feature type="domain" description="Thoeris protein ThsB TIR-like" evidence="1">
    <location>
        <begin position="8"/>
        <end position="106"/>
    </location>
</feature>
<dbReference type="InterPro" id="IPR036490">
    <property type="entry name" value="ThsB_TIR-like_sf"/>
</dbReference>
<evidence type="ECO:0000259" key="1">
    <source>
        <dbReference type="Pfam" id="PF08937"/>
    </source>
</evidence>
<evidence type="ECO:0000313" key="3">
    <source>
        <dbReference type="Proteomes" id="UP000183077"/>
    </source>
</evidence>
<dbReference type="InterPro" id="IPR015032">
    <property type="entry name" value="ThsB__TIR-like_domain"/>
</dbReference>
<reference evidence="2 3" key="1">
    <citation type="submission" date="2016-10" db="EMBL/GenBank/DDBJ databases">
        <authorList>
            <person name="de Groot N.N."/>
        </authorList>
    </citation>
    <scope>NUCLEOTIDE SEQUENCE [LARGE SCALE GENOMIC DNA]</scope>
    <source>
        <strain evidence="2 3">DSM 23048</strain>
    </source>
</reference>
<dbReference type="AlphaFoldDB" id="A0A1H6YG49"/>
<proteinExistence type="predicted"/>
<dbReference type="Pfam" id="PF08937">
    <property type="entry name" value="ThsB_TIR"/>
    <property type="match status" value="1"/>
</dbReference>
<evidence type="ECO:0000313" key="2">
    <source>
        <dbReference type="EMBL" id="SEJ40221.1"/>
    </source>
</evidence>
<protein>
    <submittedName>
        <fullName evidence="2">MTH538 TIR-like domain</fullName>
    </submittedName>
</protein>
<dbReference type="Proteomes" id="UP000183077">
    <property type="component" value="Unassembled WGS sequence"/>
</dbReference>
<dbReference type="EMBL" id="FNYS01000033">
    <property type="protein sequence ID" value="SEJ40221.1"/>
    <property type="molecule type" value="Genomic_DNA"/>
</dbReference>
<sequence>MGKKHNIFISHYYKDDDKVQDLKRRLIDSGYDVRNYSVDSTKHKDGRTPSKAVIERYLKARIAASSTFVCVIGDKTHTRPWVDFEIKEAIKQGKKIIGIYNHGDKDKVEIPEALKEINANIIGWNSVDKIGDLIEESNDNNPNSNSTNYAIQRVKC</sequence>
<name>A0A1H6YG49_9FLAO</name>